<reference evidence="5 6" key="1">
    <citation type="submission" date="2019-08" db="EMBL/GenBank/DDBJ databases">
        <authorList>
            <person name="Dong K."/>
        </authorList>
    </citation>
    <scope>NUCLEOTIDE SEQUENCE [LARGE SCALE GENOMIC DNA]</scope>
    <source>
        <strain evidence="5 6">M4-8</strain>
    </source>
</reference>
<name>A0A5C8HU76_9MICO</name>
<dbReference type="Gene3D" id="1.10.10.10">
    <property type="entry name" value="Winged helix-like DNA-binding domain superfamily/Winged helix DNA-binding domain"/>
    <property type="match status" value="1"/>
</dbReference>
<accession>A0A5C8HU76</accession>
<keyword evidence="3" id="KW-0804">Transcription</keyword>
<dbReference type="PRINTS" id="PR00598">
    <property type="entry name" value="HTHMARR"/>
</dbReference>
<dbReference type="AlphaFoldDB" id="A0A5C8HU76"/>
<dbReference type="OrthoDB" id="9804055at2"/>
<proteinExistence type="predicted"/>
<feature type="domain" description="HTH marR-type" evidence="4">
    <location>
        <begin position="1"/>
        <end position="124"/>
    </location>
</feature>
<dbReference type="SMART" id="SM00347">
    <property type="entry name" value="HTH_MARR"/>
    <property type="match status" value="1"/>
</dbReference>
<keyword evidence="2" id="KW-0238">DNA-binding</keyword>
<evidence type="ECO:0000256" key="3">
    <source>
        <dbReference type="ARBA" id="ARBA00023163"/>
    </source>
</evidence>
<dbReference type="Pfam" id="PF01047">
    <property type="entry name" value="MarR"/>
    <property type="match status" value="1"/>
</dbReference>
<keyword evidence="6" id="KW-1185">Reference proteome</keyword>
<dbReference type="InterPro" id="IPR036390">
    <property type="entry name" value="WH_DNA-bd_sf"/>
</dbReference>
<dbReference type="GO" id="GO:0003700">
    <property type="term" value="F:DNA-binding transcription factor activity"/>
    <property type="evidence" value="ECO:0007669"/>
    <property type="project" value="InterPro"/>
</dbReference>
<dbReference type="InterPro" id="IPR036388">
    <property type="entry name" value="WH-like_DNA-bd_sf"/>
</dbReference>
<evidence type="ECO:0000259" key="4">
    <source>
        <dbReference type="PROSITE" id="PS50995"/>
    </source>
</evidence>
<dbReference type="EMBL" id="VRSW01000001">
    <property type="protein sequence ID" value="TXK06728.1"/>
    <property type="molecule type" value="Genomic_DNA"/>
</dbReference>
<protein>
    <submittedName>
        <fullName evidence="5">MarR family transcriptional regulator</fullName>
    </submittedName>
</protein>
<keyword evidence="1" id="KW-0805">Transcription regulation</keyword>
<dbReference type="Proteomes" id="UP000321196">
    <property type="component" value="Unassembled WGS sequence"/>
</dbReference>
<sequence>MATFRLARRLRAHRAIDSMSDAQFNVLAVLSMYGDHTLSELAERDRISAPSMNRTVNGLEESGWVTRTVDEADRRKVNISLTEAGRAVVTDTVRKRDAWLDDGFNELTEEERDILLHAAPIMRKLADR</sequence>
<dbReference type="PANTHER" id="PTHR39515:SF2">
    <property type="entry name" value="HTH-TYPE TRANSCRIPTIONAL REGULATOR RV0880"/>
    <property type="match status" value="1"/>
</dbReference>
<dbReference type="SUPFAM" id="SSF46785">
    <property type="entry name" value="Winged helix' DNA-binding domain"/>
    <property type="match status" value="1"/>
</dbReference>
<gene>
    <name evidence="5" type="ORF">FVP60_05990</name>
</gene>
<dbReference type="InterPro" id="IPR023187">
    <property type="entry name" value="Tscrpt_reg_MarR-type_CS"/>
</dbReference>
<evidence type="ECO:0000256" key="1">
    <source>
        <dbReference type="ARBA" id="ARBA00023015"/>
    </source>
</evidence>
<dbReference type="PROSITE" id="PS01117">
    <property type="entry name" value="HTH_MARR_1"/>
    <property type="match status" value="1"/>
</dbReference>
<dbReference type="GO" id="GO:0003677">
    <property type="term" value="F:DNA binding"/>
    <property type="evidence" value="ECO:0007669"/>
    <property type="project" value="UniProtKB-KW"/>
</dbReference>
<evidence type="ECO:0000256" key="2">
    <source>
        <dbReference type="ARBA" id="ARBA00023125"/>
    </source>
</evidence>
<dbReference type="PANTHER" id="PTHR39515">
    <property type="entry name" value="CONSERVED PROTEIN"/>
    <property type="match status" value="1"/>
</dbReference>
<comment type="caution">
    <text evidence="5">The sequence shown here is derived from an EMBL/GenBank/DDBJ whole genome shotgun (WGS) entry which is preliminary data.</text>
</comment>
<dbReference type="InterPro" id="IPR000835">
    <property type="entry name" value="HTH_MarR-typ"/>
</dbReference>
<organism evidence="5 6">
    <name type="scientific">Microbacterium mitrae</name>
    <dbReference type="NCBI Taxonomy" id="664640"/>
    <lineage>
        <taxon>Bacteria</taxon>
        <taxon>Bacillati</taxon>
        <taxon>Actinomycetota</taxon>
        <taxon>Actinomycetes</taxon>
        <taxon>Micrococcales</taxon>
        <taxon>Microbacteriaceae</taxon>
        <taxon>Microbacterium</taxon>
    </lineage>
</organism>
<dbReference type="PROSITE" id="PS50995">
    <property type="entry name" value="HTH_MARR_2"/>
    <property type="match status" value="1"/>
</dbReference>
<evidence type="ECO:0000313" key="6">
    <source>
        <dbReference type="Proteomes" id="UP000321196"/>
    </source>
</evidence>
<evidence type="ECO:0000313" key="5">
    <source>
        <dbReference type="EMBL" id="TXK06728.1"/>
    </source>
</evidence>
<dbReference type="InterPro" id="IPR052526">
    <property type="entry name" value="HTH-type_Bedaq_tolerance"/>
</dbReference>